<dbReference type="EMBL" id="DS479209">
    <property type="protein sequence ID" value="EDO25540.1"/>
    <property type="molecule type" value="Genomic_DNA"/>
</dbReference>
<protein>
    <recommendedName>
        <fullName evidence="3">Morphogenetic protein</fullName>
    </recommendedName>
</protein>
<reference evidence="1 2" key="1">
    <citation type="journal article" date="2007" name="Science">
        <title>Sea anemone genome reveals ancestral eumetazoan gene repertoire and genomic organization.</title>
        <authorList>
            <person name="Putnam N.H."/>
            <person name="Srivastava M."/>
            <person name="Hellsten U."/>
            <person name="Dirks B."/>
            <person name="Chapman J."/>
            <person name="Salamov A."/>
            <person name="Terry A."/>
            <person name="Shapiro H."/>
            <person name="Lindquist E."/>
            <person name="Kapitonov V.V."/>
            <person name="Jurka J."/>
            <person name="Genikhovich G."/>
            <person name="Grigoriev I.V."/>
            <person name="Lucas S.M."/>
            <person name="Steele R.E."/>
            <person name="Finnerty J.R."/>
            <person name="Technau U."/>
            <person name="Martindale M.Q."/>
            <person name="Rokhsar D.S."/>
        </authorList>
    </citation>
    <scope>NUCLEOTIDE SEQUENCE [LARGE SCALE GENOMIC DNA]</scope>
    <source>
        <strain evidence="2">CH2 X CH6</strain>
    </source>
</reference>
<proteinExistence type="predicted"/>
<evidence type="ECO:0000313" key="1">
    <source>
        <dbReference type="EMBL" id="EDO25540.1"/>
    </source>
</evidence>
<name>A8DW69_NEMVE</name>
<dbReference type="HOGENOM" id="CLU_077247_0_0_1"/>
<sequence>MVRAILASTKSQTRRAFSPRMEKLMRAAAAMGEVSHFLDEGSMQPNDLDYVRSFCPYGQPGDRLWVRETWCRQWDDERGFLDECWYRASDPDVVSVDAMEKSPWKPSIHMPRWASRITLDIKAVRIERLQDISDQDAAAEGVATWAPGALSPDSLNADPSDQFRWLWCSINGPDSWDANPWVWVVEFERAKATEKGKRQ</sequence>
<evidence type="ECO:0000313" key="2">
    <source>
        <dbReference type="Proteomes" id="UP000001593"/>
    </source>
</evidence>
<dbReference type="AlphaFoldDB" id="A8DW69"/>
<organism evidence="1 2">
    <name type="scientific">Nematostella vectensis</name>
    <name type="common">Starlet sea anemone</name>
    <dbReference type="NCBI Taxonomy" id="45351"/>
    <lineage>
        <taxon>Eukaryota</taxon>
        <taxon>Metazoa</taxon>
        <taxon>Cnidaria</taxon>
        <taxon>Anthozoa</taxon>
        <taxon>Hexacorallia</taxon>
        <taxon>Actiniaria</taxon>
        <taxon>Edwardsiidae</taxon>
        <taxon>Nematostella</taxon>
    </lineage>
</organism>
<gene>
    <name evidence="1" type="ORF">NEMVEDRAFT_v1g225921</name>
</gene>
<evidence type="ECO:0008006" key="3">
    <source>
        <dbReference type="Google" id="ProtNLM"/>
    </source>
</evidence>
<keyword evidence="2" id="KW-1185">Reference proteome</keyword>
<dbReference type="Proteomes" id="UP000001593">
    <property type="component" value="Unassembled WGS sequence"/>
</dbReference>
<dbReference type="InParanoid" id="A8DW69"/>
<accession>A8DW69</accession>